<accession>A0A8J7A841</accession>
<evidence type="ECO:0000313" key="3">
    <source>
        <dbReference type="Proteomes" id="UP000636505"/>
    </source>
</evidence>
<evidence type="ECO:0000256" key="1">
    <source>
        <dbReference type="SAM" id="MobiDB-lite"/>
    </source>
</evidence>
<organism evidence="2 3">
    <name type="scientific">Vasconcelosia minhoensis LEGE 07310</name>
    <dbReference type="NCBI Taxonomy" id="915328"/>
    <lineage>
        <taxon>Bacteria</taxon>
        <taxon>Bacillati</taxon>
        <taxon>Cyanobacteriota</taxon>
        <taxon>Cyanophyceae</taxon>
        <taxon>Nodosilineales</taxon>
        <taxon>Cymatolegaceae</taxon>
        <taxon>Vasconcelosia</taxon>
        <taxon>Vasconcelosia minhoensis</taxon>
    </lineage>
</organism>
<gene>
    <name evidence="2" type="ORF">IQ241_10925</name>
</gene>
<name>A0A8J7A841_9CYAN</name>
<sequence length="160" mass="17919">MPTPPLRVELSLDEDRTLQDLRAAAGIPQRTKDRAEALRLSHRGWTPEQIAEYLGWQVATARKAIHRWQQGGLYGLWDLSRPGRPPQCSAEILSALEQHLSVEERTVNSRQLVEHLAKVHDVSLSRGQLRRMLKKKLPVEAHASQPPSPPRPGDASPSPS</sequence>
<dbReference type="EMBL" id="JADEXG010000022">
    <property type="protein sequence ID" value="MBE9077800.1"/>
    <property type="molecule type" value="Genomic_DNA"/>
</dbReference>
<dbReference type="InterPro" id="IPR009057">
    <property type="entry name" value="Homeodomain-like_sf"/>
</dbReference>
<dbReference type="SUPFAM" id="SSF46689">
    <property type="entry name" value="Homeodomain-like"/>
    <property type="match status" value="1"/>
</dbReference>
<feature type="compositionally biased region" description="Pro residues" evidence="1">
    <location>
        <begin position="146"/>
        <end position="160"/>
    </location>
</feature>
<evidence type="ECO:0000313" key="2">
    <source>
        <dbReference type="EMBL" id="MBE9077800.1"/>
    </source>
</evidence>
<dbReference type="RefSeq" id="WP_193906951.1">
    <property type="nucleotide sequence ID" value="NZ_JADEXG010000022.1"/>
</dbReference>
<dbReference type="AlphaFoldDB" id="A0A8J7A841"/>
<keyword evidence="3" id="KW-1185">Reference proteome</keyword>
<reference evidence="2" key="1">
    <citation type="submission" date="2020-10" db="EMBL/GenBank/DDBJ databases">
        <authorList>
            <person name="Castelo-Branco R."/>
            <person name="Eusebio N."/>
            <person name="Adriana R."/>
            <person name="Vieira A."/>
            <person name="Brugerolle De Fraissinette N."/>
            <person name="Rezende De Castro R."/>
            <person name="Schneider M.P."/>
            <person name="Vasconcelos V."/>
            <person name="Leao P.N."/>
        </authorList>
    </citation>
    <scope>NUCLEOTIDE SEQUENCE</scope>
    <source>
        <strain evidence="2">LEGE 07310</strain>
    </source>
</reference>
<dbReference type="Pfam" id="PF13384">
    <property type="entry name" value="HTH_23"/>
    <property type="match status" value="1"/>
</dbReference>
<dbReference type="Proteomes" id="UP000636505">
    <property type="component" value="Unassembled WGS sequence"/>
</dbReference>
<protein>
    <submittedName>
        <fullName evidence="2">Helix-turn-helix domain-containing protein</fullName>
    </submittedName>
</protein>
<comment type="caution">
    <text evidence="2">The sequence shown here is derived from an EMBL/GenBank/DDBJ whole genome shotgun (WGS) entry which is preliminary data.</text>
</comment>
<proteinExistence type="predicted"/>
<feature type="region of interest" description="Disordered" evidence="1">
    <location>
        <begin position="135"/>
        <end position="160"/>
    </location>
</feature>